<dbReference type="EMBL" id="UAVU01000003">
    <property type="protein sequence ID" value="SQA96937.1"/>
    <property type="molecule type" value="Genomic_DNA"/>
</dbReference>
<gene>
    <name evidence="1" type="ORF">NCTC12120_00710</name>
</gene>
<sequence>MLGQEMRIWQNISVPDLVHDLLNEHKISLLDLQLNGSYEKREYCVQYRESALSLYPTTFGRRRDLLLLQT</sequence>
<proteinExistence type="predicted"/>
<protein>
    <submittedName>
        <fullName evidence="1">Uncharacterized protein conserved in bacteria</fullName>
    </submittedName>
</protein>
<dbReference type="AlphaFoldDB" id="A0A2X2T3F1"/>
<reference evidence="1 2" key="1">
    <citation type="submission" date="2018-06" db="EMBL/GenBank/DDBJ databases">
        <authorList>
            <consortium name="Pathogen Informatics"/>
            <person name="Doyle S."/>
        </authorList>
    </citation>
    <scope>NUCLEOTIDE SEQUENCE [LARGE SCALE GENOMIC DNA]</scope>
    <source>
        <strain evidence="1 2">NCTC12120</strain>
    </source>
</reference>
<name>A0A2X2T3F1_9ENTR</name>
<evidence type="ECO:0000313" key="2">
    <source>
        <dbReference type="Proteomes" id="UP000251197"/>
    </source>
</evidence>
<dbReference type="Pfam" id="PF05954">
    <property type="entry name" value="Phage_GPD"/>
    <property type="match status" value="1"/>
</dbReference>
<dbReference type="SUPFAM" id="SSF69279">
    <property type="entry name" value="Phage tail proteins"/>
    <property type="match status" value="1"/>
</dbReference>
<organism evidence="1 2">
    <name type="scientific">Cedecea neteri</name>
    <dbReference type="NCBI Taxonomy" id="158822"/>
    <lineage>
        <taxon>Bacteria</taxon>
        <taxon>Pseudomonadati</taxon>
        <taxon>Pseudomonadota</taxon>
        <taxon>Gammaproteobacteria</taxon>
        <taxon>Enterobacterales</taxon>
        <taxon>Enterobacteriaceae</taxon>
        <taxon>Cedecea</taxon>
    </lineage>
</organism>
<accession>A0A2X2T3F1</accession>
<evidence type="ECO:0000313" key="1">
    <source>
        <dbReference type="EMBL" id="SQA96937.1"/>
    </source>
</evidence>
<dbReference type="Gene3D" id="3.55.50.10">
    <property type="entry name" value="Baseplate protein-like domains"/>
    <property type="match status" value="1"/>
</dbReference>
<dbReference type="Proteomes" id="UP000251197">
    <property type="component" value="Unassembled WGS sequence"/>
</dbReference>